<dbReference type="InterPro" id="IPR014025">
    <property type="entry name" value="Glutaredoxin_subgr"/>
</dbReference>
<reference evidence="13" key="2">
    <citation type="submission" date="2021-01" db="UniProtKB">
        <authorList>
            <consortium name="EnsemblMetazoa"/>
        </authorList>
    </citation>
    <scope>IDENTIFICATION</scope>
</reference>
<dbReference type="OrthoDB" id="418495at2759"/>
<accession>A0A7M7RC15</accession>
<dbReference type="InterPro" id="IPR011899">
    <property type="entry name" value="Glutaredoxin_euk/vir"/>
</dbReference>
<dbReference type="RefSeq" id="XP_787379.1">
    <property type="nucleotide sequence ID" value="XM_782286.5"/>
</dbReference>
<keyword evidence="7" id="KW-0318">Glutathionylation</keyword>
<evidence type="ECO:0000256" key="5">
    <source>
        <dbReference type="ARBA" id="ARBA00022982"/>
    </source>
</evidence>
<dbReference type="Proteomes" id="UP000007110">
    <property type="component" value="Unassembled WGS sequence"/>
</dbReference>
<reference evidence="14" key="1">
    <citation type="submission" date="2015-02" db="EMBL/GenBank/DDBJ databases">
        <title>Genome sequencing for Strongylocentrotus purpuratus.</title>
        <authorList>
            <person name="Murali S."/>
            <person name="Liu Y."/>
            <person name="Vee V."/>
            <person name="English A."/>
            <person name="Wang M."/>
            <person name="Skinner E."/>
            <person name="Han Y."/>
            <person name="Muzny D.M."/>
            <person name="Worley K.C."/>
            <person name="Gibbs R.A."/>
        </authorList>
    </citation>
    <scope>NUCLEOTIDE SEQUENCE</scope>
</reference>
<comment type="function">
    <text evidence="1">Has a glutathione-disulfide oxidoreductase activity in the presence of NADPH and glutathione reductase. Reduces low molecular weight disulfides and proteins.</text>
</comment>
<dbReference type="PANTHER" id="PTHR46185">
    <property type="entry name" value="GLUTAREDOXIN-1"/>
    <property type="match status" value="1"/>
</dbReference>
<keyword evidence="8" id="KW-0676">Redox-active center</keyword>
<dbReference type="SUPFAM" id="SSF52833">
    <property type="entry name" value="Thioredoxin-like"/>
    <property type="match status" value="1"/>
</dbReference>
<protein>
    <recommendedName>
        <fullName evidence="3">Glutaredoxin-1</fullName>
    </recommendedName>
    <alternativeName>
        <fullName evidence="11">Glutaredoxin-2, mitochondrial</fullName>
    </alternativeName>
</protein>
<dbReference type="NCBIfam" id="TIGR02180">
    <property type="entry name" value="GRX_euk"/>
    <property type="match status" value="1"/>
</dbReference>
<dbReference type="PANTHER" id="PTHR46185:SF1">
    <property type="entry name" value="GLUTAREDOXIN-1"/>
    <property type="match status" value="1"/>
</dbReference>
<dbReference type="CDD" id="cd03419">
    <property type="entry name" value="GRX_GRXh_1_2_like"/>
    <property type="match status" value="1"/>
</dbReference>
<dbReference type="Gene3D" id="3.40.30.10">
    <property type="entry name" value="Glutaredoxin"/>
    <property type="match status" value="1"/>
</dbReference>
<keyword evidence="5" id="KW-0249">Electron transport</keyword>
<evidence type="ECO:0000313" key="14">
    <source>
        <dbReference type="Proteomes" id="UP000007110"/>
    </source>
</evidence>
<dbReference type="Pfam" id="PF00462">
    <property type="entry name" value="Glutaredoxin"/>
    <property type="match status" value="1"/>
</dbReference>
<evidence type="ECO:0000256" key="2">
    <source>
        <dbReference type="ARBA" id="ARBA00007787"/>
    </source>
</evidence>
<dbReference type="GeneID" id="582331"/>
<dbReference type="PROSITE" id="PS51354">
    <property type="entry name" value="GLUTAREDOXIN_2"/>
    <property type="match status" value="1"/>
</dbReference>
<evidence type="ECO:0000313" key="13">
    <source>
        <dbReference type="EnsemblMetazoa" id="XP_787379"/>
    </source>
</evidence>
<evidence type="ECO:0000256" key="6">
    <source>
        <dbReference type="ARBA" id="ARBA00023157"/>
    </source>
</evidence>
<keyword evidence="4" id="KW-0813">Transport</keyword>
<proteinExistence type="inferred from homology"/>
<comment type="similarity">
    <text evidence="2">Belongs to the glutaredoxin family.</text>
</comment>
<evidence type="ECO:0000256" key="11">
    <source>
        <dbReference type="ARBA" id="ARBA00039819"/>
    </source>
</evidence>
<evidence type="ECO:0000256" key="9">
    <source>
        <dbReference type="ARBA" id="ARBA00037470"/>
    </source>
</evidence>
<sequence length="103" mass="11272">MAQTFVDAQIRDNKVVMFSKTFCPYCKMAKDSLASAGLKDYKVVELENHNMCAEIQDYLNKLTGARSVPRVFIGGKCIGGGSETKALQESGKLTTMLQQNGAM</sequence>
<dbReference type="InterPro" id="IPR036249">
    <property type="entry name" value="Thioredoxin-like_sf"/>
</dbReference>
<feature type="domain" description="Glutaredoxin" evidence="12">
    <location>
        <begin position="15"/>
        <end position="78"/>
    </location>
</feature>
<evidence type="ECO:0000256" key="7">
    <source>
        <dbReference type="ARBA" id="ARBA00023206"/>
    </source>
</evidence>
<evidence type="ECO:0000256" key="3">
    <source>
        <dbReference type="ARBA" id="ARBA00013662"/>
    </source>
</evidence>
<keyword evidence="14" id="KW-1185">Reference proteome</keyword>
<dbReference type="InParanoid" id="A0A7M7RC15"/>
<evidence type="ECO:0000256" key="1">
    <source>
        <dbReference type="ARBA" id="ARBA00002549"/>
    </source>
</evidence>
<dbReference type="InterPro" id="IPR047185">
    <property type="entry name" value="GLRX1"/>
</dbReference>
<dbReference type="PRINTS" id="PR00160">
    <property type="entry name" value="GLUTAREDOXIN"/>
</dbReference>
<dbReference type="OMA" id="YCHKARA"/>
<comment type="subunit">
    <text evidence="10">Monomer; active form. Homodimer; inactive form. The homodimer is probably linked by 1 2Fe-2S cluster.</text>
</comment>
<dbReference type="FunFam" id="3.40.30.10:FF:000026">
    <property type="entry name" value="Glutaredoxin 2"/>
    <property type="match status" value="1"/>
</dbReference>
<dbReference type="AlphaFoldDB" id="A0A7M7RC15"/>
<dbReference type="InterPro" id="IPR002109">
    <property type="entry name" value="Glutaredoxin"/>
</dbReference>
<name>A0A7M7RC15_STRPU</name>
<dbReference type="GO" id="GO:0015038">
    <property type="term" value="F:glutathione disulfide oxidoreductase activity"/>
    <property type="evidence" value="ECO:0000318"/>
    <property type="project" value="GO_Central"/>
</dbReference>
<evidence type="ECO:0000256" key="4">
    <source>
        <dbReference type="ARBA" id="ARBA00022448"/>
    </source>
</evidence>
<comment type="function">
    <text evidence="9">Glutathione-dependent oxidoreductase that facilitates the maintenance of mitochondrial redox homeostasis upon induction of apoptosis by oxidative stress. Involved in response to hydrogen peroxide and regulation of apoptosis caused by oxidative stress. Acts as a very efficient catalyst of monothiol reactions because of its high affinity for protein glutathione-mixed disulfides. Can receive electrons not only from glutathione (GSH), but also from thioredoxin reductase supporting both monothiol and dithiol reactions. Efficiently catalyzes both glutathionylation and deglutathionylation of mitochondrial complex I, which in turn regulates the superoxide production by the complex. Overexpression decreases the susceptibility to apoptosis and prevents loss of cardiolipin and cytochrome c release.</text>
</comment>
<organism evidence="13 14">
    <name type="scientific">Strongylocentrotus purpuratus</name>
    <name type="common">Purple sea urchin</name>
    <dbReference type="NCBI Taxonomy" id="7668"/>
    <lineage>
        <taxon>Eukaryota</taxon>
        <taxon>Metazoa</taxon>
        <taxon>Echinodermata</taxon>
        <taxon>Eleutherozoa</taxon>
        <taxon>Echinozoa</taxon>
        <taxon>Echinoidea</taxon>
        <taxon>Euechinoidea</taxon>
        <taxon>Echinacea</taxon>
        <taxon>Camarodonta</taxon>
        <taxon>Echinidea</taxon>
        <taxon>Strongylocentrotidae</taxon>
        <taxon>Strongylocentrotus</taxon>
    </lineage>
</organism>
<dbReference type="KEGG" id="spu:582331"/>
<dbReference type="InterPro" id="IPR011767">
    <property type="entry name" value="GLR_AS"/>
</dbReference>
<evidence type="ECO:0000256" key="8">
    <source>
        <dbReference type="ARBA" id="ARBA00023284"/>
    </source>
</evidence>
<dbReference type="PROSITE" id="PS00195">
    <property type="entry name" value="GLUTAREDOXIN_1"/>
    <property type="match status" value="1"/>
</dbReference>
<dbReference type="EnsemblMetazoa" id="XM_782286">
    <property type="protein sequence ID" value="XP_787379"/>
    <property type="gene ID" value="LOC582331"/>
</dbReference>
<evidence type="ECO:0000256" key="10">
    <source>
        <dbReference type="ARBA" id="ARBA00038558"/>
    </source>
</evidence>
<keyword evidence="6" id="KW-1015">Disulfide bond</keyword>
<evidence type="ECO:0000259" key="12">
    <source>
        <dbReference type="Pfam" id="PF00462"/>
    </source>
</evidence>